<dbReference type="Proteomes" id="UP000829364">
    <property type="component" value="Chromosome 2"/>
</dbReference>
<dbReference type="OrthoDB" id="4686328at2759"/>
<name>A0A9Q8V8E9_9HYPO</name>
<reference evidence="1" key="1">
    <citation type="submission" date="2021-11" db="EMBL/GenBank/DDBJ databases">
        <title>Purpureocillium_takamizusanense_genome.</title>
        <authorList>
            <person name="Nguyen N.-H."/>
        </authorList>
    </citation>
    <scope>NUCLEOTIDE SEQUENCE</scope>
    <source>
        <strain evidence="1">PT3</strain>
    </source>
</reference>
<proteinExistence type="predicted"/>
<sequence>MMQTRAKKGTARVDSPILYTASIAPGANVNYGQLIVTNLHREDSSAIAIKQFLGVEFRSPAPVKDTDFWGSTTPWVEIKPEIKSTQINTDVFIITVKLNISGGFTFTTSDTFNWGINGDLTGDPDSWTSSFAFAADALPDTTGTVNVNAAEAPDPALSSVEQKVIFTQGQLVETVKVLPGATAEEKIHYGSYSVTVSDLATEDETTVATAYIDPTTVTIAMGESTELQVTYGEVSKYSAINVIVGDIFELAKEKLHITVKESGGGSALADLTSSVNTTTPLRRLPPSGEAVVEVDPIVLNNVKYSFPAQTLELASKLFQVTFDEENVTREPIDTTGFVDLPIDVTTDVSLPSTISVRLDSPNAIYTQTIEAQAGSTGFDVPVAPGNYQVTAPSFLQGGFVYFVHVPSSLEVAKDGSTTLNLTITKGANMLVSGFPEFLSFGGCSDLTPGNQDDFVAARASSIFKYAGVDGAGDPGTNLPDDQATRRTIALARQIEAALGDGNPVLPVMISYTCNLSLGDIRKQLANTTALANSFGNYILSLTIAKDSIDADHPVPAGYVVNPDFLGACQQENISGDYAMPVREPLQTALDFRKISAEIPEGITEDVSGYVQAVNWLTRTVAPEVTFGWQVNLWGVGSAVWVYGSGDEPAANAKVTADYVTSLGVFDGDAAPDFLAVDRYEADDFTQRAYVNSYCYGPNEWPRFFDFCGALGEALVRPIMAWQIPASRTPSVHDAVDDDFDPQNWGTGGSYLLGDAAIGSNINNINPKILDFEFPVPYPFMGKTIRDIFVRGSPFDWTPAALNGLAIKGIFCVLLGGGSTTGIVSSIGNPGPFVRNKLHAYGEQPIPLK</sequence>
<gene>
    <name evidence="1" type="ORF">JDV02_002299</name>
</gene>
<keyword evidence="2" id="KW-1185">Reference proteome</keyword>
<evidence type="ECO:0000313" key="1">
    <source>
        <dbReference type="EMBL" id="UNI15799.1"/>
    </source>
</evidence>
<dbReference type="GeneID" id="72064260"/>
<protein>
    <submittedName>
        <fullName evidence="1">Uncharacterized protein</fullName>
    </submittedName>
</protein>
<organism evidence="1 2">
    <name type="scientific">Purpureocillium takamizusanense</name>
    <dbReference type="NCBI Taxonomy" id="2060973"/>
    <lineage>
        <taxon>Eukaryota</taxon>
        <taxon>Fungi</taxon>
        <taxon>Dikarya</taxon>
        <taxon>Ascomycota</taxon>
        <taxon>Pezizomycotina</taxon>
        <taxon>Sordariomycetes</taxon>
        <taxon>Hypocreomycetidae</taxon>
        <taxon>Hypocreales</taxon>
        <taxon>Ophiocordycipitaceae</taxon>
        <taxon>Purpureocillium</taxon>
    </lineage>
</organism>
<dbReference type="KEGG" id="ptkz:JDV02_002299"/>
<dbReference type="EMBL" id="CP086355">
    <property type="protein sequence ID" value="UNI15799.1"/>
    <property type="molecule type" value="Genomic_DNA"/>
</dbReference>
<accession>A0A9Q8V8E9</accession>
<dbReference type="RefSeq" id="XP_047839280.1">
    <property type="nucleotide sequence ID" value="XM_047983310.1"/>
</dbReference>
<dbReference type="AlphaFoldDB" id="A0A9Q8V8E9"/>
<evidence type="ECO:0000313" key="2">
    <source>
        <dbReference type="Proteomes" id="UP000829364"/>
    </source>
</evidence>